<dbReference type="PROSITE" id="PS50829">
    <property type="entry name" value="GYF"/>
    <property type="match status" value="1"/>
</dbReference>
<dbReference type="OMA" id="ELCARHE"/>
<dbReference type="Gene3D" id="1.25.40.180">
    <property type="match status" value="1"/>
</dbReference>
<feature type="compositionally biased region" description="Low complexity" evidence="1">
    <location>
        <begin position="757"/>
        <end position="780"/>
    </location>
</feature>
<dbReference type="eggNOG" id="KOG0401">
    <property type="taxonomic scope" value="Eukaryota"/>
</dbReference>
<evidence type="ECO:0000259" key="2">
    <source>
        <dbReference type="PROSITE" id="PS50829"/>
    </source>
</evidence>
<feature type="compositionally biased region" description="Low complexity" evidence="1">
    <location>
        <begin position="183"/>
        <end position="196"/>
    </location>
</feature>
<gene>
    <name evidence="3" type="ORF">CHLNCDRAFT_144843</name>
</gene>
<feature type="domain" description="GYF" evidence="2">
    <location>
        <begin position="263"/>
        <end position="316"/>
    </location>
</feature>
<dbReference type="SUPFAM" id="SSF48371">
    <property type="entry name" value="ARM repeat"/>
    <property type="match status" value="1"/>
</dbReference>
<feature type="region of interest" description="Disordered" evidence="1">
    <location>
        <begin position="440"/>
        <end position="474"/>
    </location>
</feature>
<dbReference type="InterPro" id="IPR016024">
    <property type="entry name" value="ARM-type_fold"/>
</dbReference>
<feature type="compositionally biased region" description="Low complexity" evidence="1">
    <location>
        <begin position="692"/>
        <end position="707"/>
    </location>
</feature>
<feature type="compositionally biased region" description="Gly residues" evidence="1">
    <location>
        <begin position="446"/>
        <end position="455"/>
    </location>
</feature>
<feature type="region of interest" description="Disordered" evidence="1">
    <location>
        <begin position="563"/>
        <end position="785"/>
    </location>
</feature>
<dbReference type="AlphaFoldDB" id="E1ZD50"/>
<dbReference type="EMBL" id="GL433842">
    <property type="protein sequence ID" value="EFN56356.1"/>
    <property type="molecule type" value="Genomic_DNA"/>
</dbReference>
<dbReference type="STRING" id="554065.E1ZD50"/>
<feature type="compositionally biased region" description="Polar residues" evidence="1">
    <location>
        <begin position="601"/>
        <end position="612"/>
    </location>
</feature>
<dbReference type="Gene3D" id="3.30.1490.40">
    <property type="match status" value="1"/>
</dbReference>
<feature type="compositionally biased region" description="Gly residues" evidence="1">
    <location>
        <begin position="567"/>
        <end position="577"/>
    </location>
</feature>
<feature type="region of interest" description="Disordered" evidence="1">
    <location>
        <begin position="333"/>
        <end position="352"/>
    </location>
</feature>
<feature type="region of interest" description="Disordered" evidence="1">
    <location>
        <begin position="183"/>
        <end position="212"/>
    </location>
</feature>
<evidence type="ECO:0000256" key="1">
    <source>
        <dbReference type="SAM" id="MobiDB-lite"/>
    </source>
</evidence>
<dbReference type="Proteomes" id="UP000008141">
    <property type="component" value="Unassembled WGS sequence"/>
</dbReference>
<dbReference type="KEGG" id="cvr:CHLNCDRAFT_144843"/>
<dbReference type="GeneID" id="17355768"/>
<dbReference type="RefSeq" id="XP_005848458.1">
    <property type="nucleotide sequence ID" value="XM_005848396.1"/>
</dbReference>
<evidence type="ECO:0000313" key="4">
    <source>
        <dbReference type="Proteomes" id="UP000008141"/>
    </source>
</evidence>
<dbReference type="InterPro" id="IPR035445">
    <property type="entry name" value="GYF-like_dom_sf"/>
</dbReference>
<reference evidence="3 4" key="1">
    <citation type="journal article" date="2010" name="Plant Cell">
        <title>The Chlorella variabilis NC64A genome reveals adaptation to photosymbiosis, coevolution with viruses, and cryptic sex.</title>
        <authorList>
            <person name="Blanc G."/>
            <person name="Duncan G."/>
            <person name="Agarkova I."/>
            <person name="Borodovsky M."/>
            <person name="Gurnon J."/>
            <person name="Kuo A."/>
            <person name="Lindquist E."/>
            <person name="Lucas S."/>
            <person name="Pangilinan J."/>
            <person name="Polle J."/>
            <person name="Salamov A."/>
            <person name="Terry A."/>
            <person name="Yamada T."/>
            <person name="Dunigan D.D."/>
            <person name="Grigoriev I.V."/>
            <person name="Claverie J.M."/>
            <person name="Van Etten J.L."/>
        </authorList>
    </citation>
    <scope>NUCLEOTIDE SEQUENCE [LARGE SCALE GENOMIC DNA]</scope>
    <source>
        <strain evidence="3 4">NC64A</strain>
    </source>
</reference>
<dbReference type="InterPro" id="IPR003169">
    <property type="entry name" value="GYF"/>
</dbReference>
<feature type="compositionally biased region" description="Low complexity" evidence="1">
    <location>
        <begin position="578"/>
        <end position="595"/>
    </location>
</feature>
<accession>E1ZD50</accession>
<keyword evidence="4" id="KW-1185">Reference proteome</keyword>
<organism evidence="4">
    <name type="scientific">Chlorella variabilis</name>
    <name type="common">Green alga</name>
    <dbReference type="NCBI Taxonomy" id="554065"/>
    <lineage>
        <taxon>Eukaryota</taxon>
        <taxon>Viridiplantae</taxon>
        <taxon>Chlorophyta</taxon>
        <taxon>core chlorophytes</taxon>
        <taxon>Trebouxiophyceae</taxon>
        <taxon>Chlorellales</taxon>
        <taxon>Chlorellaceae</taxon>
        <taxon>Chlorella clade</taxon>
        <taxon>Chlorella</taxon>
    </lineage>
</organism>
<dbReference type="SUPFAM" id="SSF55277">
    <property type="entry name" value="GYF domain"/>
    <property type="match status" value="1"/>
</dbReference>
<protein>
    <recommendedName>
        <fullName evidence="2">GYF domain-containing protein</fullName>
    </recommendedName>
</protein>
<dbReference type="Pfam" id="PF02213">
    <property type="entry name" value="GYF"/>
    <property type="match status" value="1"/>
</dbReference>
<feature type="compositionally biased region" description="Low complexity" evidence="1">
    <location>
        <begin position="620"/>
        <end position="657"/>
    </location>
</feature>
<evidence type="ECO:0000313" key="3">
    <source>
        <dbReference type="EMBL" id="EFN56356.1"/>
    </source>
</evidence>
<dbReference type="InParanoid" id="E1ZD50"/>
<proteinExistence type="predicted"/>
<dbReference type="OrthoDB" id="10651611at2759"/>
<name>E1ZD50_CHLVA</name>
<sequence>MAEAAAPAAAPAPAASLVLAVQRLLQDLRPDSVDEAAAIIAGTDLDVHQQADGLASEMYRAATSGPDKALAVAQLLGEVLALDPSGNGRQLRRLLLTRCEKAFDLSPPPGMSEGYKRKMGAMTFVAALFNEGVIPASVMHSCLAELLQGGDASRAHDLDCLHLLLFSLLELCARHEAGWKEQAAPQPLAAPEAAAKAPPPPPPAAEGCWGSGPHADADAVPAALAAQLRMGPPAPAASAGTDGSTASAQLPPHLVQQQAPALADEWDYLAPDGISVYGPFSLEQLQFWVGQGHMAADVQVRQHSSPPAAASWHDLRAEAHALATGGRLPDAVNPALAAPPAPAQAPMPMAATAPAPSNALLRPSAPTYVPASPNGGTLLVPVALAPNFVPAAAPAKPAEVPDAAAWATAVHTKPSAAVPVPAAPRDRPLQQQVAALIRTGNKPGLGKDGAGGNGSKAGSPASSNRFISGGSRKKSVGYEDDKEWLVKNARGKCSGPFTGHELLGMLQNDTLAEDSMIKKADWKAYRPLEQVEDVILEMFSKKPAGGASRASLAALDRRGSDLENASGGCGGGGGGKQGSRSVSATPTAASPGSSSDWFASPTLQRPASSITQAGHAAPISPADSHASPGPAAAAASLRAPLSPALPDAPSSPADAPLPGTPAPPPQQQQQQGEEGEEAVPSPAATPVGMHTPGPAAAADVPAGGTPASVCYTPGQPALDSGLLSGFTPSPAPGAHGSLAMPSPTSSTGGFGAGGYSPQPAEAAGEAAPQPWQAPAAGGPQVSDAPKPAFAAYSAAAAAASAAAAAGGSSSS</sequence>